<dbReference type="Proteomes" id="UP001154322">
    <property type="component" value="Unassembled WGS sequence"/>
</dbReference>
<evidence type="ECO:0000313" key="11">
    <source>
        <dbReference type="Proteomes" id="UP001154322"/>
    </source>
</evidence>
<dbReference type="SUPFAM" id="SSF50715">
    <property type="entry name" value="Ribosomal protein L25-like"/>
    <property type="match status" value="1"/>
</dbReference>
<dbReference type="InterPro" id="IPR000924">
    <property type="entry name" value="Glu/Gln-tRNA-synth"/>
</dbReference>
<dbReference type="PANTHER" id="PTHR43097:SF5">
    <property type="entry name" value="GLUTAMATE--TRNA LIGASE"/>
    <property type="match status" value="1"/>
</dbReference>
<accession>A0ABM9FYS7</accession>
<comment type="caution">
    <text evidence="10">The sequence shown here is derived from an EMBL/GenBank/DDBJ whole genome shotgun (WGS) entry which is preliminary data.</text>
</comment>
<keyword evidence="1" id="KW-0963">Cytoplasm</keyword>
<organism evidence="10 11">
    <name type="scientific">Paenibacillus melissococcoides</name>
    <dbReference type="NCBI Taxonomy" id="2912268"/>
    <lineage>
        <taxon>Bacteria</taxon>
        <taxon>Bacillati</taxon>
        <taxon>Bacillota</taxon>
        <taxon>Bacilli</taxon>
        <taxon>Bacillales</taxon>
        <taxon>Paenibacillaceae</taxon>
        <taxon>Paenibacillus</taxon>
    </lineage>
</organism>
<dbReference type="InterPro" id="IPR049437">
    <property type="entry name" value="tRNA-synt_1c_C2"/>
</dbReference>
<dbReference type="Pfam" id="PF20974">
    <property type="entry name" value="tRNA-synt_1c_C2"/>
    <property type="match status" value="1"/>
</dbReference>
<dbReference type="InterPro" id="IPR014729">
    <property type="entry name" value="Rossmann-like_a/b/a_fold"/>
</dbReference>
<comment type="similarity">
    <text evidence="7">Belongs to the class-I aminoacyl-tRNA synthetase family.</text>
</comment>
<proteinExistence type="inferred from homology"/>
<evidence type="ECO:0000313" key="10">
    <source>
        <dbReference type="EMBL" id="CAH8244385.1"/>
    </source>
</evidence>
<evidence type="ECO:0000256" key="5">
    <source>
        <dbReference type="ARBA" id="ARBA00022917"/>
    </source>
</evidence>
<dbReference type="Gene3D" id="2.40.240.10">
    <property type="entry name" value="Ribosomal Protein L25, Chain P"/>
    <property type="match status" value="1"/>
</dbReference>
<evidence type="ECO:0000256" key="6">
    <source>
        <dbReference type="ARBA" id="ARBA00023146"/>
    </source>
</evidence>
<feature type="domain" description="tRNA synthetases class I (E and Q) anti-codon binding" evidence="9">
    <location>
        <begin position="265"/>
        <end position="309"/>
    </location>
</feature>
<evidence type="ECO:0000256" key="7">
    <source>
        <dbReference type="RuleBase" id="RU363037"/>
    </source>
</evidence>
<dbReference type="InterPro" id="IPR020058">
    <property type="entry name" value="Glu/Gln-tRNA-synth_Ib_cat-dom"/>
</dbReference>
<sequence length="334" mass="38805">MNPGKDTAETANFLEKLVRDDIAQGEYHRPVATRFPPEPNGYLHIGSAYAIHVNHSIASKYNGAFHLRFDDTNPLKEDVKYVEAILEDIAWLGYEPPVYFGSDYSEKIYECAVKLIRKGKAYVCELTPEEIALYRGTLTEPGTDSPFRNRPVEESLLLFERMRKGEFPTASKVLRAKIDMSSPNLNLRDPVLYRIVHAEHYRTGNEWCIYPMYDFAHPIQDWIEGITHSFCSAEFKDHRPLYEWVLHELEASEPPKPSAVLKESENCWEALLHPHSLVKMKRAVLEPALKDASANETYQFVRHGYFCLDTKYMTEDRRVFNRIVSLKDSWKRER</sequence>
<dbReference type="Gene3D" id="3.90.800.10">
    <property type="entry name" value="Glutamyl-tRNA Synthetase, Domain 3"/>
    <property type="match status" value="1"/>
</dbReference>
<keyword evidence="2 7" id="KW-0436">Ligase</keyword>
<dbReference type="PRINTS" id="PR00987">
    <property type="entry name" value="TRNASYNTHGLU"/>
</dbReference>
<evidence type="ECO:0000256" key="4">
    <source>
        <dbReference type="ARBA" id="ARBA00022840"/>
    </source>
</evidence>
<evidence type="ECO:0000256" key="1">
    <source>
        <dbReference type="ARBA" id="ARBA00022490"/>
    </source>
</evidence>
<evidence type="ECO:0000259" key="9">
    <source>
        <dbReference type="Pfam" id="PF20974"/>
    </source>
</evidence>
<dbReference type="PANTHER" id="PTHR43097">
    <property type="entry name" value="GLUTAMINE-TRNA LIGASE"/>
    <property type="match status" value="1"/>
</dbReference>
<evidence type="ECO:0000259" key="8">
    <source>
        <dbReference type="Pfam" id="PF00749"/>
    </source>
</evidence>
<keyword evidence="6 7" id="KW-0030">Aminoacyl-tRNA synthetase</keyword>
<keyword evidence="3 7" id="KW-0547">Nucleotide-binding</keyword>
<dbReference type="InterPro" id="IPR011035">
    <property type="entry name" value="Ribosomal_bL25/Gln-tRNA_synth"/>
</dbReference>
<evidence type="ECO:0000256" key="2">
    <source>
        <dbReference type="ARBA" id="ARBA00022598"/>
    </source>
</evidence>
<dbReference type="Gene3D" id="3.40.50.620">
    <property type="entry name" value="HUPs"/>
    <property type="match status" value="1"/>
</dbReference>
<keyword evidence="4 7" id="KW-0067">ATP-binding</keyword>
<evidence type="ECO:0000256" key="3">
    <source>
        <dbReference type="ARBA" id="ARBA00022741"/>
    </source>
</evidence>
<dbReference type="RefSeq" id="WP_213429664.1">
    <property type="nucleotide sequence ID" value="NZ_AP031286.1"/>
</dbReference>
<dbReference type="Pfam" id="PF00749">
    <property type="entry name" value="tRNA-synt_1c"/>
    <property type="match status" value="1"/>
</dbReference>
<feature type="domain" description="Glutamyl/glutaminyl-tRNA synthetase class Ib catalytic" evidence="8">
    <location>
        <begin position="31"/>
        <end position="255"/>
    </location>
</feature>
<dbReference type="GO" id="GO:0016874">
    <property type="term" value="F:ligase activity"/>
    <property type="evidence" value="ECO:0007669"/>
    <property type="project" value="UniProtKB-KW"/>
</dbReference>
<dbReference type="SUPFAM" id="SSF52374">
    <property type="entry name" value="Nucleotidylyl transferase"/>
    <property type="match status" value="1"/>
</dbReference>
<dbReference type="InterPro" id="IPR020056">
    <property type="entry name" value="Rbsml_bL25/Gln-tRNA_synth_N"/>
</dbReference>
<dbReference type="EMBL" id="CALYLO010000001">
    <property type="protein sequence ID" value="CAH8244385.1"/>
    <property type="molecule type" value="Genomic_DNA"/>
</dbReference>
<keyword evidence="5 7" id="KW-0648">Protein biosynthesis</keyword>
<name>A0ABM9FYS7_9BACL</name>
<dbReference type="InterPro" id="IPR050132">
    <property type="entry name" value="Gln/Glu-tRNA_Ligase"/>
</dbReference>
<reference evidence="10" key="1">
    <citation type="submission" date="2022-06" db="EMBL/GenBank/DDBJ databases">
        <authorList>
            <person name="Dietemann V."/>
            <person name="Ory F."/>
            <person name="Dainat B."/>
            <person name="Oberhansli S."/>
        </authorList>
    </citation>
    <scope>NUCLEOTIDE SEQUENCE</scope>
    <source>
        <strain evidence="10">Ena-SAMPLE-TAB-26-04-2022-14:26:32:270-5432</strain>
    </source>
</reference>
<keyword evidence="11" id="KW-1185">Reference proteome</keyword>
<gene>
    <name evidence="10" type="ORF">WJ0W_001622</name>
</gene>
<protein>
    <submittedName>
        <fullName evidence="10">Glutamate--tRNA ligase family protein</fullName>
    </submittedName>
</protein>